<proteinExistence type="predicted"/>
<dbReference type="InterPro" id="IPR013087">
    <property type="entry name" value="Znf_C2H2_type"/>
</dbReference>
<organism evidence="2 3">
    <name type="scientific">Monilinia fructicola</name>
    <name type="common">Brown rot fungus</name>
    <name type="synonym">Ciboria fructicola</name>
    <dbReference type="NCBI Taxonomy" id="38448"/>
    <lineage>
        <taxon>Eukaryota</taxon>
        <taxon>Fungi</taxon>
        <taxon>Dikarya</taxon>
        <taxon>Ascomycota</taxon>
        <taxon>Pezizomycotina</taxon>
        <taxon>Leotiomycetes</taxon>
        <taxon>Helotiales</taxon>
        <taxon>Sclerotiniaceae</taxon>
        <taxon>Monilinia</taxon>
    </lineage>
</organism>
<gene>
    <name evidence="2" type="ORF">EYC84_000497</name>
</gene>
<comment type="caution">
    <text evidence="2">The sequence shown here is derived from an EMBL/GenBank/DDBJ whole genome shotgun (WGS) entry which is preliminary data.</text>
</comment>
<dbReference type="Proteomes" id="UP000322873">
    <property type="component" value="Unassembled WGS sequence"/>
</dbReference>
<evidence type="ECO:0000259" key="1">
    <source>
        <dbReference type="PROSITE" id="PS00028"/>
    </source>
</evidence>
<evidence type="ECO:0000313" key="2">
    <source>
        <dbReference type="EMBL" id="KAA8571152.1"/>
    </source>
</evidence>
<protein>
    <recommendedName>
        <fullName evidence="1">C2H2-type domain-containing protein</fullName>
    </recommendedName>
</protein>
<feature type="domain" description="C2H2-type" evidence="1">
    <location>
        <begin position="13"/>
        <end position="34"/>
    </location>
</feature>
<name>A0A5M9JTM9_MONFR</name>
<sequence length="239" mass="26601">MAKAHSPKPVFGCVQCTETFESPDAVEKHFSREHGFGCEACPDIFFLTSAARDSHLATCSILLANSDSGDSYQTSRTNFSPVLERKTLPAVGVSLPFKSAQPLIQIDDEPNVDRYHAANQLAQKILSEAKAPPKLALRCKECKAPPFDNKVDFDQHVEHSPFHGPRQLTCHECNMTFETQLALLTHIRQGGEGLASRNIEEFSRFPGAQLLYDSGFMGPRTVTKVFQESIVQYQQALFR</sequence>
<dbReference type="EMBL" id="VICG01000006">
    <property type="protein sequence ID" value="KAA8571152.1"/>
    <property type="molecule type" value="Genomic_DNA"/>
</dbReference>
<dbReference type="Pfam" id="PF00096">
    <property type="entry name" value="zf-C2H2"/>
    <property type="match status" value="1"/>
</dbReference>
<evidence type="ECO:0000313" key="3">
    <source>
        <dbReference type="Proteomes" id="UP000322873"/>
    </source>
</evidence>
<accession>A0A5M9JTM9</accession>
<dbReference type="AlphaFoldDB" id="A0A5M9JTM9"/>
<dbReference type="VEuPathDB" id="FungiDB:MFRU_058g00290"/>
<reference evidence="2 3" key="1">
    <citation type="submission" date="2019-06" db="EMBL/GenBank/DDBJ databases">
        <title>Genome Sequence of the Brown Rot Fungal Pathogen Monilinia fructicola.</title>
        <authorList>
            <person name="De Miccolis Angelini R.M."/>
            <person name="Landi L."/>
            <person name="Abate D."/>
            <person name="Pollastro S."/>
            <person name="Romanazzi G."/>
            <person name="Faretra F."/>
        </authorList>
    </citation>
    <scope>NUCLEOTIDE SEQUENCE [LARGE SCALE GENOMIC DNA]</scope>
    <source>
        <strain evidence="2 3">Mfrc123</strain>
    </source>
</reference>
<dbReference type="PROSITE" id="PS00028">
    <property type="entry name" value="ZINC_FINGER_C2H2_1"/>
    <property type="match status" value="1"/>
</dbReference>
<dbReference type="SMART" id="SM00355">
    <property type="entry name" value="ZnF_C2H2"/>
    <property type="match status" value="3"/>
</dbReference>
<keyword evidence="3" id="KW-1185">Reference proteome</keyword>
<dbReference type="Gene3D" id="3.30.160.60">
    <property type="entry name" value="Classic Zinc Finger"/>
    <property type="match status" value="1"/>
</dbReference>